<proteinExistence type="predicted"/>
<dbReference type="AlphaFoldDB" id="A0A6C0CWZ3"/>
<name>A0A6C0CWZ3_9ZZZZ</name>
<protein>
    <submittedName>
        <fullName evidence="1">Uncharacterized protein</fullName>
    </submittedName>
</protein>
<sequence length="176" mass="21549">MRRFQKENSFTKIEKKIETSNIIEFPSLSDVMPPLQNENKEKRNYVDMFLIEKEEEKKDVYLPGWLHISMDKDRKVKKIMNGKVWELPSYKDVQEDTEFLTKTEYNKNAVKVISEMIQNWENYKTWYIHLYGEDCYEKMYEMVYNDDDVIYDEQQDYEDDILTQDNIYTDEDDDDY</sequence>
<reference evidence="1" key="1">
    <citation type="journal article" date="2020" name="Nature">
        <title>Giant virus diversity and host interactions through global metagenomics.</title>
        <authorList>
            <person name="Schulz F."/>
            <person name="Roux S."/>
            <person name="Paez-Espino D."/>
            <person name="Jungbluth S."/>
            <person name="Walsh D.A."/>
            <person name="Denef V.J."/>
            <person name="McMahon K.D."/>
            <person name="Konstantinidis K.T."/>
            <person name="Eloe-Fadrosh E.A."/>
            <person name="Kyrpides N.C."/>
            <person name="Woyke T."/>
        </authorList>
    </citation>
    <scope>NUCLEOTIDE SEQUENCE</scope>
    <source>
        <strain evidence="1">GVMAG-M-3300022752-66</strain>
    </source>
</reference>
<organism evidence="1">
    <name type="scientific">viral metagenome</name>
    <dbReference type="NCBI Taxonomy" id="1070528"/>
    <lineage>
        <taxon>unclassified sequences</taxon>
        <taxon>metagenomes</taxon>
        <taxon>organismal metagenomes</taxon>
    </lineage>
</organism>
<accession>A0A6C0CWZ3</accession>
<evidence type="ECO:0000313" key="1">
    <source>
        <dbReference type="EMBL" id="QHT08470.1"/>
    </source>
</evidence>
<dbReference type="EMBL" id="MN739496">
    <property type="protein sequence ID" value="QHT08470.1"/>
    <property type="molecule type" value="Genomic_DNA"/>
</dbReference>